<proteinExistence type="predicted"/>
<keyword evidence="1" id="KW-0472">Membrane</keyword>
<name>A0ABW8TII3_9CLOT</name>
<evidence type="ECO:0000313" key="3">
    <source>
        <dbReference type="Proteomes" id="UP001623592"/>
    </source>
</evidence>
<protein>
    <submittedName>
        <fullName evidence="2">Uncharacterized protein</fullName>
    </submittedName>
</protein>
<keyword evidence="1" id="KW-0812">Transmembrane</keyword>
<feature type="transmembrane region" description="Helical" evidence="1">
    <location>
        <begin position="61"/>
        <end position="81"/>
    </location>
</feature>
<feature type="transmembrane region" description="Helical" evidence="1">
    <location>
        <begin position="26"/>
        <end position="49"/>
    </location>
</feature>
<evidence type="ECO:0000256" key="1">
    <source>
        <dbReference type="SAM" id="Phobius"/>
    </source>
</evidence>
<sequence>MLKKYSESDFYELRMVSVDRLSPDGIAAFFITSFAVSAIFTLVCVCGLYKNKNITNPIWHPIINAMLMLLLIQAIIAFLYGGTKKSFKHQKFQAVWLNIVSIKMSIDMYPCYFLACEDKHAPSYMFDIGLLFLLGGFVYLILSTIRGIFRVRKGMFRKGGRYLYDFSNSKLHFSAPLIYGIILIVGNLSRNLSASSDENSQIFGLVILLICSAFIQYAIAMAWPEFFLLAYCKFRFKSFIEEIPKAWLEELKEDHINKNLRLNKDLRYWSKKPIAVLKSITGWELKEKAPFTALIVIYLEASMIIFAVLMLGVIRKIIIGKIFIYKLMELIIDAVEVSFSIGLVIIVSMLILFKLINVIFKVKKIKKLR</sequence>
<dbReference type="Proteomes" id="UP001623592">
    <property type="component" value="Unassembled WGS sequence"/>
</dbReference>
<dbReference type="RefSeq" id="WP_406787402.1">
    <property type="nucleotide sequence ID" value="NZ_JBJIAA010000007.1"/>
</dbReference>
<gene>
    <name evidence="2" type="ORF">ACJDT4_09935</name>
</gene>
<feature type="transmembrane region" description="Helical" evidence="1">
    <location>
        <begin position="295"/>
        <end position="319"/>
    </location>
</feature>
<feature type="transmembrane region" description="Helical" evidence="1">
    <location>
        <begin position="202"/>
        <end position="231"/>
    </location>
</feature>
<evidence type="ECO:0000313" key="2">
    <source>
        <dbReference type="EMBL" id="MFL0250739.1"/>
    </source>
</evidence>
<accession>A0ABW8TII3</accession>
<feature type="transmembrane region" description="Helical" evidence="1">
    <location>
        <begin position="339"/>
        <end position="360"/>
    </location>
</feature>
<comment type="caution">
    <text evidence="2">The sequence shown here is derived from an EMBL/GenBank/DDBJ whole genome shotgun (WGS) entry which is preliminary data.</text>
</comment>
<reference evidence="2 3" key="1">
    <citation type="submission" date="2024-11" db="EMBL/GenBank/DDBJ databases">
        <authorList>
            <person name="Heng Y.C."/>
            <person name="Lim A.C.H."/>
            <person name="Lee J.K.Y."/>
            <person name="Kittelmann S."/>
        </authorList>
    </citation>
    <scope>NUCLEOTIDE SEQUENCE [LARGE SCALE GENOMIC DNA]</scope>
    <source>
        <strain evidence="2 3">WILCCON 0114</strain>
    </source>
</reference>
<organism evidence="2 3">
    <name type="scientific">Clostridium neuense</name>
    <dbReference type="NCBI Taxonomy" id="1728934"/>
    <lineage>
        <taxon>Bacteria</taxon>
        <taxon>Bacillati</taxon>
        <taxon>Bacillota</taxon>
        <taxon>Clostridia</taxon>
        <taxon>Eubacteriales</taxon>
        <taxon>Clostridiaceae</taxon>
        <taxon>Clostridium</taxon>
    </lineage>
</organism>
<keyword evidence="1" id="KW-1133">Transmembrane helix</keyword>
<dbReference type="EMBL" id="JBJIAA010000007">
    <property type="protein sequence ID" value="MFL0250739.1"/>
    <property type="molecule type" value="Genomic_DNA"/>
</dbReference>
<feature type="transmembrane region" description="Helical" evidence="1">
    <location>
        <begin position="170"/>
        <end position="190"/>
    </location>
</feature>
<feature type="transmembrane region" description="Helical" evidence="1">
    <location>
        <begin position="128"/>
        <end position="149"/>
    </location>
</feature>
<keyword evidence="3" id="KW-1185">Reference proteome</keyword>